<dbReference type="RefSeq" id="WP_380316801.1">
    <property type="nucleotide sequence ID" value="NZ_JBHYPW010000003.1"/>
</dbReference>
<feature type="transmembrane region" description="Helical" evidence="2">
    <location>
        <begin position="95"/>
        <end position="115"/>
    </location>
</feature>
<sequence>MTGPEPEPAAEHAPEPVPEPVHGSGPSEVEGRRRRAGRWLRSRRAVPTALVVAALLVAAGTLLYDVVAVRAGGQARPWRRELSEQLATRHLDDPWVLGIAGGAVALGLLLLWLALARGLRGWLALEPRGAAIHRTAVAALIARRAQHRSDVHSWQVKVGRRRTRVTLTGTTDAAGAERELRAELARIPLAAPHRLDVRTKPVHERHHRRELAELEPPR</sequence>
<reference evidence="4 5" key="1">
    <citation type="submission" date="2024-09" db="EMBL/GenBank/DDBJ databases">
        <title>The Natural Products Discovery Center: Release of the First 8490 Sequenced Strains for Exploring Actinobacteria Biosynthetic Diversity.</title>
        <authorList>
            <person name="Kalkreuter E."/>
            <person name="Kautsar S.A."/>
            <person name="Yang D."/>
            <person name="Bader C.D."/>
            <person name="Teijaro C.N."/>
            <person name="Fluegel L."/>
            <person name="Davis C.M."/>
            <person name="Simpson J.R."/>
            <person name="Lauterbach L."/>
            <person name="Steele A.D."/>
            <person name="Gui C."/>
            <person name="Meng S."/>
            <person name="Li G."/>
            <person name="Viehrig K."/>
            <person name="Ye F."/>
            <person name="Su P."/>
            <person name="Kiefer A.F."/>
            <person name="Nichols A."/>
            <person name="Cepeda A.J."/>
            <person name="Yan W."/>
            <person name="Fan B."/>
            <person name="Jiang Y."/>
            <person name="Adhikari A."/>
            <person name="Zheng C.-J."/>
            <person name="Schuster L."/>
            <person name="Cowan T.M."/>
            <person name="Smanski M.J."/>
            <person name="Chevrette M.G."/>
            <person name="De Carvalho L.P.S."/>
            <person name="Shen B."/>
        </authorList>
    </citation>
    <scope>NUCLEOTIDE SEQUENCE [LARGE SCALE GENOMIC DNA]</scope>
    <source>
        <strain evidence="4 5">NPDC058753</strain>
    </source>
</reference>
<evidence type="ECO:0000256" key="2">
    <source>
        <dbReference type="SAM" id="Phobius"/>
    </source>
</evidence>
<organism evidence="4 5">
    <name type="scientific">Kitasatospora phosalacinea</name>
    <dbReference type="NCBI Taxonomy" id="2065"/>
    <lineage>
        <taxon>Bacteria</taxon>
        <taxon>Bacillati</taxon>
        <taxon>Actinomycetota</taxon>
        <taxon>Actinomycetes</taxon>
        <taxon>Kitasatosporales</taxon>
        <taxon>Streptomycetaceae</taxon>
        <taxon>Kitasatospora</taxon>
    </lineage>
</organism>
<keyword evidence="2" id="KW-0812">Transmembrane</keyword>
<evidence type="ECO:0000313" key="5">
    <source>
        <dbReference type="Proteomes" id="UP001599542"/>
    </source>
</evidence>
<accession>A0ABW6GDR2</accession>
<dbReference type="EMBL" id="JBHYPX010000002">
    <property type="protein sequence ID" value="MFE1350764.1"/>
    <property type="molecule type" value="Genomic_DNA"/>
</dbReference>
<gene>
    <name evidence="4" type="ORF">ACFW6T_02090</name>
</gene>
<evidence type="ECO:0000259" key="3">
    <source>
        <dbReference type="Pfam" id="PF19803"/>
    </source>
</evidence>
<keyword evidence="5" id="KW-1185">Reference proteome</keyword>
<dbReference type="Pfam" id="PF19803">
    <property type="entry name" value="DUF6286"/>
    <property type="match status" value="1"/>
</dbReference>
<feature type="region of interest" description="Disordered" evidence="1">
    <location>
        <begin position="198"/>
        <end position="218"/>
    </location>
</feature>
<dbReference type="InterPro" id="IPR046253">
    <property type="entry name" value="DUF6286"/>
</dbReference>
<proteinExistence type="predicted"/>
<keyword evidence="2" id="KW-1133">Transmembrane helix</keyword>
<name>A0ABW6GDR2_9ACTN</name>
<keyword evidence="2" id="KW-0472">Membrane</keyword>
<feature type="region of interest" description="Disordered" evidence="1">
    <location>
        <begin position="1"/>
        <end position="34"/>
    </location>
</feature>
<protein>
    <submittedName>
        <fullName evidence="4">DUF6286 domain-containing protein</fullName>
    </submittedName>
</protein>
<comment type="caution">
    <text evidence="4">The sequence shown here is derived from an EMBL/GenBank/DDBJ whole genome shotgun (WGS) entry which is preliminary data.</text>
</comment>
<feature type="transmembrane region" description="Helical" evidence="2">
    <location>
        <begin position="45"/>
        <end position="64"/>
    </location>
</feature>
<feature type="domain" description="DUF6286" evidence="3">
    <location>
        <begin position="105"/>
        <end position="199"/>
    </location>
</feature>
<evidence type="ECO:0000313" key="4">
    <source>
        <dbReference type="EMBL" id="MFE1350764.1"/>
    </source>
</evidence>
<dbReference type="Proteomes" id="UP001599542">
    <property type="component" value="Unassembled WGS sequence"/>
</dbReference>
<evidence type="ECO:0000256" key="1">
    <source>
        <dbReference type="SAM" id="MobiDB-lite"/>
    </source>
</evidence>